<keyword evidence="3" id="KW-1185">Reference proteome</keyword>
<dbReference type="EMBL" id="BAAAQA010000012">
    <property type="protein sequence ID" value="GAA2114304.1"/>
    <property type="molecule type" value="Genomic_DNA"/>
</dbReference>
<dbReference type="PANTHER" id="PTHR33990:SF1">
    <property type="entry name" value="PROTEIN YJDN"/>
    <property type="match status" value="1"/>
</dbReference>
<dbReference type="GO" id="GO:0051213">
    <property type="term" value="F:dioxygenase activity"/>
    <property type="evidence" value="ECO:0007669"/>
    <property type="project" value="UniProtKB-KW"/>
</dbReference>
<evidence type="ECO:0000313" key="3">
    <source>
        <dbReference type="Proteomes" id="UP001500166"/>
    </source>
</evidence>
<dbReference type="GO" id="GO:0016301">
    <property type="term" value="F:kinase activity"/>
    <property type="evidence" value="ECO:0007669"/>
    <property type="project" value="UniProtKB-KW"/>
</dbReference>
<keyword evidence="2" id="KW-0560">Oxidoreductase</keyword>
<keyword evidence="2" id="KW-0418">Kinase</keyword>
<feature type="domain" description="Glyoxalase/fosfomycin resistance/dioxygenase" evidence="1">
    <location>
        <begin position="13"/>
        <end position="135"/>
    </location>
</feature>
<keyword evidence="2" id="KW-0223">Dioxygenase</keyword>
<dbReference type="CDD" id="cd06588">
    <property type="entry name" value="PhnB_like"/>
    <property type="match status" value="1"/>
</dbReference>
<dbReference type="SUPFAM" id="SSF54593">
    <property type="entry name" value="Glyoxalase/Bleomycin resistance protein/Dihydroxybiphenyl dioxygenase"/>
    <property type="match status" value="1"/>
</dbReference>
<protein>
    <submittedName>
        <fullName evidence="2">Glyoxalase/bleomycin resistance/extradiol dioxygenase family protein</fullName>
    </submittedName>
</protein>
<name>A0ABN2XNC0_9MICC</name>
<dbReference type="InterPro" id="IPR028973">
    <property type="entry name" value="PhnB-like"/>
</dbReference>
<keyword evidence="2" id="KW-0808">Transferase</keyword>
<gene>
    <name evidence="2" type="ORF">GCM10009824_11460</name>
</gene>
<organism evidence="2 3">
    <name type="scientific">Kocuria atrinae</name>
    <dbReference type="NCBI Taxonomy" id="592377"/>
    <lineage>
        <taxon>Bacteria</taxon>
        <taxon>Bacillati</taxon>
        <taxon>Actinomycetota</taxon>
        <taxon>Actinomycetes</taxon>
        <taxon>Micrococcales</taxon>
        <taxon>Micrococcaceae</taxon>
        <taxon>Kocuria</taxon>
    </lineage>
</organism>
<dbReference type="Pfam" id="PF00903">
    <property type="entry name" value="Glyoxalase"/>
    <property type="match status" value="1"/>
</dbReference>
<dbReference type="PANTHER" id="PTHR33990">
    <property type="entry name" value="PROTEIN YJDN-RELATED"/>
    <property type="match status" value="1"/>
</dbReference>
<reference evidence="2 3" key="1">
    <citation type="journal article" date="2019" name="Int. J. Syst. Evol. Microbiol.">
        <title>The Global Catalogue of Microorganisms (GCM) 10K type strain sequencing project: providing services to taxonomists for standard genome sequencing and annotation.</title>
        <authorList>
            <consortium name="The Broad Institute Genomics Platform"/>
            <consortium name="The Broad Institute Genome Sequencing Center for Infectious Disease"/>
            <person name="Wu L."/>
            <person name="Ma J."/>
        </authorList>
    </citation>
    <scope>NUCLEOTIDE SEQUENCE [LARGE SCALE GENOMIC DNA]</scope>
    <source>
        <strain evidence="2 3">JCM 15914</strain>
    </source>
</reference>
<accession>A0ABN2XNC0</accession>
<evidence type="ECO:0000259" key="1">
    <source>
        <dbReference type="Pfam" id="PF00903"/>
    </source>
</evidence>
<dbReference type="InterPro" id="IPR029068">
    <property type="entry name" value="Glyas_Bleomycin-R_OHBP_Dase"/>
</dbReference>
<proteinExistence type="predicted"/>
<sequence>MSTTLATYIALPGNAAEAFEHWHEVFGGDLDLVRYGDMQLEGMPFEPNPQHVAHAVLTTPGGQVAGGDAMEDGNDYPLRGTAYSLLYSVETPDDARDLIQKLTNGGGSVGMPFEKAPWGEWYGTVFDRFGVMWSFSAPADDQQ</sequence>
<dbReference type="InterPro" id="IPR004360">
    <property type="entry name" value="Glyas_Fos-R_dOase_dom"/>
</dbReference>
<dbReference type="RefSeq" id="WP_344224051.1">
    <property type="nucleotide sequence ID" value="NZ_BAAAQA010000012.1"/>
</dbReference>
<dbReference type="Proteomes" id="UP001500166">
    <property type="component" value="Unassembled WGS sequence"/>
</dbReference>
<dbReference type="Gene3D" id="3.10.180.10">
    <property type="entry name" value="2,3-Dihydroxybiphenyl 1,2-Dioxygenase, domain 1"/>
    <property type="match status" value="1"/>
</dbReference>
<evidence type="ECO:0000313" key="2">
    <source>
        <dbReference type="EMBL" id="GAA2114304.1"/>
    </source>
</evidence>
<comment type="caution">
    <text evidence="2">The sequence shown here is derived from an EMBL/GenBank/DDBJ whole genome shotgun (WGS) entry which is preliminary data.</text>
</comment>